<name>A0A9D1KQE6_9FIRM</name>
<dbReference type="InterPro" id="IPR019606">
    <property type="entry name" value="GerMN"/>
</dbReference>
<reference evidence="3" key="1">
    <citation type="submission" date="2020-10" db="EMBL/GenBank/DDBJ databases">
        <authorList>
            <person name="Gilroy R."/>
        </authorList>
    </citation>
    <scope>NUCLEOTIDE SEQUENCE</scope>
    <source>
        <strain evidence="3">CHK181-108</strain>
    </source>
</reference>
<dbReference type="AlphaFoldDB" id="A0A9D1KQE6"/>
<keyword evidence="1" id="KW-0732">Signal</keyword>
<gene>
    <name evidence="3" type="ORF">IAA60_07845</name>
</gene>
<feature type="domain" description="GerMN" evidence="2">
    <location>
        <begin position="204"/>
        <end position="292"/>
    </location>
</feature>
<comment type="caution">
    <text evidence="3">The sequence shown here is derived from an EMBL/GenBank/DDBJ whole genome shotgun (WGS) entry which is preliminary data.</text>
</comment>
<feature type="signal peptide" evidence="1">
    <location>
        <begin position="1"/>
        <end position="22"/>
    </location>
</feature>
<evidence type="ECO:0000313" key="4">
    <source>
        <dbReference type="Proteomes" id="UP000824165"/>
    </source>
</evidence>
<proteinExistence type="predicted"/>
<organism evidence="3 4">
    <name type="scientific">Candidatus Ornithomonoglobus intestinigallinarum</name>
    <dbReference type="NCBI Taxonomy" id="2840894"/>
    <lineage>
        <taxon>Bacteria</taxon>
        <taxon>Bacillati</taxon>
        <taxon>Bacillota</taxon>
        <taxon>Clostridia</taxon>
        <taxon>Candidatus Ornithomonoglobus</taxon>
    </lineage>
</organism>
<feature type="domain" description="GerMN" evidence="2">
    <location>
        <begin position="64"/>
        <end position="148"/>
    </location>
</feature>
<evidence type="ECO:0000313" key="3">
    <source>
        <dbReference type="EMBL" id="HIT85799.1"/>
    </source>
</evidence>
<reference evidence="3" key="2">
    <citation type="journal article" date="2021" name="PeerJ">
        <title>Extensive microbial diversity within the chicken gut microbiome revealed by metagenomics and culture.</title>
        <authorList>
            <person name="Gilroy R."/>
            <person name="Ravi A."/>
            <person name="Getino M."/>
            <person name="Pursley I."/>
            <person name="Horton D.L."/>
            <person name="Alikhan N.F."/>
            <person name="Baker D."/>
            <person name="Gharbi K."/>
            <person name="Hall N."/>
            <person name="Watson M."/>
            <person name="Adriaenssens E.M."/>
            <person name="Foster-Nyarko E."/>
            <person name="Jarju S."/>
            <person name="Secka A."/>
            <person name="Antonio M."/>
            <person name="Oren A."/>
            <person name="Chaudhuri R.R."/>
            <person name="La Ragione R."/>
            <person name="Hildebrand F."/>
            <person name="Pallen M.J."/>
        </authorList>
    </citation>
    <scope>NUCLEOTIDE SEQUENCE</scope>
    <source>
        <strain evidence="3">CHK181-108</strain>
    </source>
</reference>
<protein>
    <submittedName>
        <fullName evidence="3">GerMN domain-containing protein</fullName>
    </submittedName>
</protein>
<dbReference type="Proteomes" id="UP000824165">
    <property type="component" value="Unassembled WGS sequence"/>
</dbReference>
<dbReference type="SMART" id="SM00909">
    <property type="entry name" value="Germane"/>
    <property type="match status" value="2"/>
</dbReference>
<evidence type="ECO:0000256" key="1">
    <source>
        <dbReference type="SAM" id="SignalP"/>
    </source>
</evidence>
<sequence length="310" mass="34459">MKKKLIIAAVCVAAAAAAAVLAGVMRSESYPYKRDCDLYFLNESESTLVAETRTVRYRDGKSLKTAVIEELIKGPELGRNKAVINKKTELLSLDEPVPSEFVADMSHSFMSGDAARDTLAAYSVIKTLCGIEGVDRVKVTVEKNDIPDSEGKAIGFLADEDINLSTDTNTSETRELTLYFIDKKTNLLAPEMRKIKVTDQLPLAQYIITELINGTTNENYRNVLDPRTTLNGVTITDNICFVNFQPNFLTRNEDTKEEELLTVYAVVNSLTQLDSIGRVQFLIDGKKAEYFGEVPFDSLFERNGSVILSR</sequence>
<dbReference type="EMBL" id="DVLU01000079">
    <property type="protein sequence ID" value="HIT85799.1"/>
    <property type="molecule type" value="Genomic_DNA"/>
</dbReference>
<accession>A0A9D1KQE6</accession>
<feature type="chain" id="PRO_5039525370" evidence="1">
    <location>
        <begin position="23"/>
        <end position="310"/>
    </location>
</feature>
<dbReference type="Pfam" id="PF10646">
    <property type="entry name" value="Germane"/>
    <property type="match status" value="2"/>
</dbReference>
<evidence type="ECO:0000259" key="2">
    <source>
        <dbReference type="SMART" id="SM00909"/>
    </source>
</evidence>